<dbReference type="Pfam" id="PF02301">
    <property type="entry name" value="HORMA"/>
    <property type="match status" value="1"/>
</dbReference>
<dbReference type="InterPro" id="IPR045091">
    <property type="entry name" value="Mad2-like"/>
</dbReference>
<evidence type="ECO:0000256" key="2">
    <source>
        <dbReference type="SAM" id="MobiDB-lite"/>
    </source>
</evidence>
<reference evidence="4 5" key="1">
    <citation type="submission" date="2017-08" db="EMBL/GenBank/DDBJ databases">
        <title>Harnessing the power of phylogenomics to disentangle the directionality and signatures of interkingdom host jumping in the parasitic fungal genus Tolypocladium.</title>
        <authorList>
            <person name="Quandt C.A."/>
            <person name="Patterson W."/>
            <person name="Spatafora J.W."/>
        </authorList>
    </citation>
    <scope>NUCLEOTIDE SEQUENCE [LARGE SCALE GENOMIC DNA]</scope>
    <source>
        <strain evidence="4 5">CBS 113982</strain>
    </source>
</reference>
<dbReference type="PROSITE" id="PS50815">
    <property type="entry name" value="HORMA"/>
    <property type="match status" value="1"/>
</dbReference>
<gene>
    <name evidence="4" type="ORF">TCAP_04791</name>
</gene>
<dbReference type="EMBL" id="NRSZ01000782">
    <property type="protein sequence ID" value="PNY25285.1"/>
    <property type="molecule type" value="Genomic_DNA"/>
</dbReference>
<organism evidence="4 5">
    <name type="scientific">Tolypocladium capitatum</name>
    <dbReference type="NCBI Taxonomy" id="45235"/>
    <lineage>
        <taxon>Eukaryota</taxon>
        <taxon>Fungi</taxon>
        <taxon>Dikarya</taxon>
        <taxon>Ascomycota</taxon>
        <taxon>Pezizomycotina</taxon>
        <taxon>Sordariomycetes</taxon>
        <taxon>Hypocreomycetidae</taxon>
        <taxon>Hypocreales</taxon>
        <taxon>Ophiocordycipitaceae</taxon>
        <taxon>Tolypocladium</taxon>
    </lineage>
</organism>
<dbReference type="PANTHER" id="PTHR11842:SF10">
    <property type="entry name" value="MITOTIC SPINDLE ASSEMBLY CHECKPOINT PROTEIN MAD2B"/>
    <property type="match status" value="1"/>
</dbReference>
<evidence type="ECO:0000256" key="1">
    <source>
        <dbReference type="ARBA" id="ARBA00010348"/>
    </source>
</evidence>
<comment type="similarity">
    <text evidence="1">Belongs to the MAD2 family.</text>
</comment>
<evidence type="ECO:0000313" key="4">
    <source>
        <dbReference type="EMBL" id="PNY25285.1"/>
    </source>
</evidence>
<dbReference type="AlphaFoldDB" id="A0A2K3QCL5"/>
<protein>
    <submittedName>
        <fullName evidence="4">DNA polymerase zeta processivity subunit</fullName>
    </submittedName>
</protein>
<proteinExistence type="inferred from homology"/>
<keyword evidence="5" id="KW-1185">Reference proteome</keyword>
<evidence type="ECO:0000259" key="3">
    <source>
        <dbReference type="PROSITE" id="PS50815"/>
    </source>
</evidence>
<feature type="region of interest" description="Disordered" evidence="2">
    <location>
        <begin position="188"/>
        <end position="216"/>
    </location>
</feature>
<dbReference type="Proteomes" id="UP000236621">
    <property type="component" value="Unassembled WGS sequence"/>
</dbReference>
<dbReference type="Gene3D" id="3.30.900.10">
    <property type="entry name" value="HORMA domain"/>
    <property type="match status" value="1"/>
</dbReference>
<dbReference type="InterPro" id="IPR003511">
    <property type="entry name" value="HORMA_dom"/>
</dbReference>
<feature type="domain" description="HORMA" evidence="3">
    <location>
        <begin position="18"/>
        <end position="231"/>
    </location>
</feature>
<name>A0A2K3QCL5_9HYPO</name>
<feature type="region of interest" description="Disordered" evidence="2">
    <location>
        <begin position="236"/>
        <end position="258"/>
    </location>
</feature>
<accession>A0A2K3QCL5</accession>
<sequence length="258" mass="28299">MSAAAAEETTPVAPSHASALLASLSSFLTVAVHTLLHHRRLYPPETFLLARAYNLPVRQSRHPGVCAWVRDAVAAAADQIRAGAVRSVALVLHEPRAFAVVERWVFELRRFPTLPDERRRRRRQAAQEDHVGEHGVNWTDVNEALRGALRRLAYVGESVPPPPEGCTFTLAVELRDEALPPIRHPQLWIPSEPSLQPPTASNPHTGSALGGASTTPIRSVQAGPLFFECWFEQGKGKPEDCVGDTQDSDMYDKTPSSS</sequence>
<dbReference type="InterPro" id="IPR036570">
    <property type="entry name" value="HORMA_dom_sf"/>
</dbReference>
<dbReference type="STRING" id="45235.A0A2K3QCL5"/>
<dbReference type="SUPFAM" id="SSF56019">
    <property type="entry name" value="The spindle assembly checkpoint protein mad2"/>
    <property type="match status" value="1"/>
</dbReference>
<dbReference type="OrthoDB" id="21254at2759"/>
<feature type="compositionally biased region" description="Polar residues" evidence="2">
    <location>
        <begin position="193"/>
        <end position="205"/>
    </location>
</feature>
<dbReference type="GO" id="GO:0016035">
    <property type="term" value="C:zeta DNA polymerase complex"/>
    <property type="evidence" value="ECO:0007669"/>
    <property type="project" value="TreeGrafter"/>
</dbReference>
<comment type="caution">
    <text evidence="4">The sequence shown here is derived from an EMBL/GenBank/DDBJ whole genome shotgun (WGS) entry which is preliminary data.</text>
</comment>
<dbReference type="PANTHER" id="PTHR11842">
    <property type="entry name" value="MITOTIC SPINDLE ASSEMBLY CHECKPOINT PROTEIN MAD2"/>
    <property type="match status" value="1"/>
</dbReference>
<evidence type="ECO:0000313" key="5">
    <source>
        <dbReference type="Proteomes" id="UP000236621"/>
    </source>
</evidence>